<dbReference type="InterPro" id="IPR025193">
    <property type="entry name" value="DUF4114"/>
</dbReference>
<dbReference type="OrthoDB" id="1204817at2"/>
<dbReference type="EMBL" id="CP001100">
    <property type="protein sequence ID" value="ACF12846.1"/>
    <property type="molecule type" value="Genomic_DNA"/>
</dbReference>
<evidence type="ECO:0000313" key="6">
    <source>
        <dbReference type="Proteomes" id="UP000001208"/>
    </source>
</evidence>
<sequence length="690" mass="76725">MPHRKRYSNKFYQGLATFWLALALLFSSFGCDDEDSSTSTPLLASSTEDLEIPSSFDFVTTKEISIALELQAPDGSALKTVKVGFYNDKEDNDGILIASGLTDENGKISLILNVPSYLDSISIRPNYIGLVHEAYVSIEQSSLSLTIGGPNESTFGSSEAFVFDAVKQAARVLAETWYTTLGTWNHQGVPNYLESPGDVITQDLLDDLNASLPESQPVPTANPEYLVDSDMNTKLKEDADLWITFVHEGAGWRNALGFYTYDIDNPPSSPDEIDVLYMIFPNVSYKNSGGGLQSGNKVKLGTFSAGIGIGWFLVPDGWNSSTREVTEKSQIKWSVKDFNAYVASDYRQHMIALKDENRELILLGFEDTSRPAGDNDFNDCIFYVSANPFTAIQTDELISVKTEKDADEDGVDDYSDEYPNDPDRAYNQYAPAKNVYGTVAFEDLWPAKGDYDFNDIVVDYNHQLVMNASNQVVEMSSSFKTRAIGGTYKNGFGYELQVDPSKIEQVSGYELTENIISTNANGTEAEQTNAVIIVYDNAYAHMTPSSGYYTVNAEKGSPYQTPYTSDIFVTFTEPLAASELGSSPYNPFIISNKRRGYEIHLPGSTPTDLCADSLFSTQDDDTNPANDYYFKTQKGHPWAVHIPEAFDYPSEKSDIVKAYLYFANWAESGGNAYPDWYQDKTGYRDDDYIY</sequence>
<dbReference type="InterPro" id="IPR032295">
    <property type="entry name" value="DUF4842"/>
</dbReference>
<proteinExistence type="predicted"/>
<dbReference type="InterPro" id="IPR031025">
    <property type="entry name" value="LruC_dom"/>
</dbReference>
<name>B3QU48_CHLT3</name>
<dbReference type="eggNOG" id="COG1196">
    <property type="taxonomic scope" value="Bacteria"/>
</dbReference>
<dbReference type="eggNOG" id="COG1044">
    <property type="taxonomic scope" value="Bacteria"/>
</dbReference>
<feature type="domain" description="DUF4842" evidence="4">
    <location>
        <begin position="470"/>
        <end position="677"/>
    </location>
</feature>
<dbReference type="AlphaFoldDB" id="B3QU48"/>
<feature type="domain" description="DUF4114" evidence="3">
    <location>
        <begin position="303"/>
        <end position="387"/>
    </location>
</feature>
<dbReference type="Proteomes" id="UP000001208">
    <property type="component" value="Chromosome"/>
</dbReference>
<feature type="region of interest" description="Disordered" evidence="1">
    <location>
        <begin position="402"/>
        <end position="422"/>
    </location>
</feature>
<evidence type="ECO:0000256" key="2">
    <source>
        <dbReference type="SAM" id="SignalP"/>
    </source>
</evidence>
<protein>
    <recommendedName>
        <fullName evidence="7">DUF4842 domain-containing protein</fullName>
    </recommendedName>
</protein>
<organism evidence="5 6">
    <name type="scientific">Chloroherpeton thalassium (strain ATCC 35110 / GB-78)</name>
    <dbReference type="NCBI Taxonomy" id="517418"/>
    <lineage>
        <taxon>Bacteria</taxon>
        <taxon>Pseudomonadati</taxon>
        <taxon>Chlorobiota</taxon>
        <taxon>Chlorobiia</taxon>
        <taxon>Chlorobiales</taxon>
        <taxon>Chloroherpetonaceae</taxon>
        <taxon>Chloroherpeton</taxon>
    </lineage>
</organism>
<dbReference type="HOGENOM" id="CLU_026148_0_0_10"/>
<dbReference type="RefSeq" id="WP_012498930.1">
    <property type="nucleotide sequence ID" value="NC_011026.1"/>
</dbReference>
<feature type="compositionally biased region" description="Acidic residues" evidence="1">
    <location>
        <begin position="405"/>
        <end position="420"/>
    </location>
</feature>
<dbReference type="KEGG" id="cts:Ctha_0375"/>
<keyword evidence="6" id="KW-1185">Reference proteome</keyword>
<dbReference type="PROSITE" id="PS51257">
    <property type="entry name" value="PROKAR_LIPOPROTEIN"/>
    <property type="match status" value="1"/>
</dbReference>
<evidence type="ECO:0000256" key="1">
    <source>
        <dbReference type="SAM" id="MobiDB-lite"/>
    </source>
</evidence>
<evidence type="ECO:0000259" key="4">
    <source>
        <dbReference type="Pfam" id="PF16130"/>
    </source>
</evidence>
<keyword evidence="2" id="KW-0732">Signal</keyword>
<evidence type="ECO:0000313" key="5">
    <source>
        <dbReference type="EMBL" id="ACF12846.1"/>
    </source>
</evidence>
<gene>
    <name evidence="5" type="ordered locus">Ctha_0375</name>
</gene>
<evidence type="ECO:0000259" key="3">
    <source>
        <dbReference type="Pfam" id="PF13448"/>
    </source>
</evidence>
<feature type="chain" id="PRO_5002797718" description="DUF4842 domain-containing protein" evidence="2">
    <location>
        <begin position="33"/>
        <end position="690"/>
    </location>
</feature>
<dbReference type="Pfam" id="PF13448">
    <property type="entry name" value="DUF4114"/>
    <property type="match status" value="1"/>
</dbReference>
<feature type="signal peptide" evidence="2">
    <location>
        <begin position="1"/>
        <end position="32"/>
    </location>
</feature>
<dbReference type="Pfam" id="PF16130">
    <property type="entry name" value="DUF4842"/>
    <property type="match status" value="1"/>
</dbReference>
<dbReference type="NCBIfam" id="TIGR04456">
    <property type="entry name" value="LruC_dom"/>
    <property type="match status" value="1"/>
</dbReference>
<reference evidence="5 6" key="1">
    <citation type="submission" date="2008-06" db="EMBL/GenBank/DDBJ databases">
        <title>Complete sequence of Chloroherpeton thalassium ATCC 35110.</title>
        <authorList>
            <consortium name="US DOE Joint Genome Institute"/>
            <person name="Lucas S."/>
            <person name="Copeland A."/>
            <person name="Lapidus A."/>
            <person name="Glavina del Rio T."/>
            <person name="Dalin E."/>
            <person name="Tice H."/>
            <person name="Bruce D."/>
            <person name="Goodwin L."/>
            <person name="Pitluck S."/>
            <person name="Schmutz J."/>
            <person name="Larimer F."/>
            <person name="Land M."/>
            <person name="Hauser L."/>
            <person name="Kyrpides N."/>
            <person name="Mikhailova N."/>
            <person name="Liu Z."/>
            <person name="Li T."/>
            <person name="Zhao F."/>
            <person name="Overmann J."/>
            <person name="Bryant D.A."/>
            <person name="Richardson P."/>
        </authorList>
    </citation>
    <scope>NUCLEOTIDE SEQUENCE [LARGE SCALE GENOMIC DNA]</scope>
    <source>
        <strain evidence="6">ATCC 35110 / GB-78</strain>
    </source>
</reference>
<accession>B3QU48</accession>
<dbReference type="STRING" id="517418.Ctha_0375"/>
<evidence type="ECO:0008006" key="7">
    <source>
        <dbReference type="Google" id="ProtNLM"/>
    </source>
</evidence>